<keyword evidence="3" id="KW-1185">Reference proteome</keyword>
<evidence type="ECO:0000313" key="2">
    <source>
        <dbReference type="EMBL" id="KAK8957775.1"/>
    </source>
</evidence>
<accession>A0AAP0C5N6</accession>
<proteinExistence type="predicted"/>
<evidence type="ECO:0000313" key="3">
    <source>
        <dbReference type="Proteomes" id="UP001418222"/>
    </source>
</evidence>
<evidence type="ECO:0000256" key="1">
    <source>
        <dbReference type="SAM" id="MobiDB-lite"/>
    </source>
</evidence>
<dbReference type="EMBL" id="JBBWWQ010000001">
    <property type="protein sequence ID" value="KAK8957775.1"/>
    <property type="molecule type" value="Genomic_DNA"/>
</dbReference>
<protein>
    <submittedName>
        <fullName evidence="2">Protein PHYTOCHROME KINASE SUBSTRATE 4</fullName>
    </submittedName>
</protein>
<keyword evidence="2" id="KW-0808">Transferase</keyword>
<dbReference type="AlphaFoldDB" id="A0AAP0C5N6"/>
<dbReference type="PANTHER" id="PTHR33781:SF1">
    <property type="entry name" value="PROTEIN PHYTOCHROME KINASE SUBSTRATE 4"/>
    <property type="match status" value="1"/>
</dbReference>
<organism evidence="2 3">
    <name type="scientific">Platanthera zijinensis</name>
    <dbReference type="NCBI Taxonomy" id="2320716"/>
    <lineage>
        <taxon>Eukaryota</taxon>
        <taxon>Viridiplantae</taxon>
        <taxon>Streptophyta</taxon>
        <taxon>Embryophyta</taxon>
        <taxon>Tracheophyta</taxon>
        <taxon>Spermatophyta</taxon>
        <taxon>Magnoliopsida</taxon>
        <taxon>Liliopsida</taxon>
        <taxon>Asparagales</taxon>
        <taxon>Orchidaceae</taxon>
        <taxon>Orchidoideae</taxon>
        <taxon>Orchideae</taxon>
        <taxon>Orchidinae</taxon>
        <taxon>Platanthera</taxon>
    </lineage>
</organism>
<comment type="caution">
    <text evidence="2">The sequence shown here is derived from an EMBL/GenBank/DDBJ whole genome shotgun (WGS) entry which is preliminary data.</text>
</comment>
<name>A0AAP0C5N6_9ASPA</name>
<dbReference type="GO" id="GO:0009638">
    <property type="term" value="P:phototropism"/>
    <property type="evidence" value="ECO:0007669"/>
    <property type="project" value="InterPro"/>
</dbReference>
<keyword evidence="2" id="KW-0418">Kinase</keyword>
<dbReference type="Proteomes" id="UP001418222">
    <property type="component" value="Unassembled WGS sequence"/>
</dbReference>
<dbReference type="PANTHER" id="PTHR33781">
    <property type="entry name" value="PROTEIN PHYTOCHROME KINASE SUBSTRATE 1-RELATED"/>
    <property type="match status" value="1"/>
</dbReference>
<dbReference type="GO" id="GO:0016301">
    <property type="term" value="F:kinase activity"/>
    <property type="evidence" value="ECO:0007669"/>
    <property type="project" value="UniProtKB-KW"/>
</dbReference>
<dbReference type="InterPro" id="IPR039615">
    <property type="entry name" value="PKS"/>
</dbReference>
<feature type="compositionally biased region" description="Polar residues" evidence="1">
    <location>
        <begin position="12"/>
        <end position="33"/>
    </location>
</feature>
<feature type="compositionally biased region" description="Polar residues" evidence="1">
    <location>
        <begin position="53"/>
        <end position="68"/>
    </location>
</feature>
<reference evidence="2 3" key="1">
    <citation type="journal article" date="2022" name="Nat. Plants">
        <title>Genomes of leafy and leafless Platanthera orchids illuminate the evolution of mycoheterotrophy.</title>
        <authorList>
            <person name="Li M.H."/>
            <person name="Liu K.W."/>
            <person name="Li Z."/>
            <person name="Lu H.C."/>
            <person name="Ye Q.L."/>
            <person name="Zhang D."/>
            <person name="Wang J.Y."/>
            <person name="Li Y.F."/>
            <person name="Zhong Z.M."/>
            <person name="Liu X."/>
            <person name="Yu X."/>
            <person name="Liu D.K."/>
            <person name="Tu X.D."/>
            <person name="Liu B."/>
            <person name="Hao Y."/>
            <person name="Liao X.Y."/>
            <person name="Jiang Y.T."/>
            <person name="Sun W.H."/>
            <person name="Chen J."/>
            <person name="Chen Y.Q."/>
            <person name="Ai Y."/>
            <person name="Zhai J.W."/>
            <person name="Wu S.S."/>
            <person name="Zhou Z."/>
            <person name="Hsiao Y.Y."/>
            <person name="Wu W.L."/>
            <person name="Chen Y.Y."/>
            <person name="Lin Y.F."/>
            <person name="Hsu J.L."/>
            <person name="Li C.Y."/>
            <person name="Wang Z.W."/>
            <person name="Zhao X."/>
            <person name="Zhong W.Y."/>
            <person name="Ma X.K."/>
            <person name="Ma L."/>
            <person name="Huang J."/>
            <person name="Chen G.Z."/>
            <person name="Huang M.Z."/>
            <person name="Huang L."/>
            <person name="Peng D.H."/>
            <person name="Luo Y.B."/>
            <person name="Zou S.Q."/>
            <person name="Chen S.P."/>
            <person name="Lan S."/>
            <person name="Tsai W.C."/>
            <person name="Van de Peer Y."/>
            <person name="Liu Z.J."/>
        </authorList>
    </citation>
    <scope>NUCLEOTIDE SEQUENCE [LARGE SCALE GENOMIC DNA]</scope>
    <source>
        <strain evidence="2">Lor287</strain>
    </source>
</reference>
<gene>
    <name evidence="2" type="primary">PKS4</name>
    <name evidence="2" type="ORF">KSP39_PZI001354</name>
</gene>
<feature type="region of interest" description="Disordered" evidence="1">
    <location>
        <begin position="1"/>
        <end position="68"/>
    </location>
</feature>
<sequence length="318" mass="34152">MEISIFDAESYFNGSQDSNSSSNKPTVTVNIEATEQRESSVDGFSRSFRPPSFRTTPTASSDASWNSQTGLLRKAPGIVRRMVDSQKENASENPGRVSLEVFRPPETVTPIPGSPNLRLAVDDDAASDASSDLFEIDSLSTQTGFRRRDSLDELPAAAYGPRNIAGNEEAAATSIAPSECYAPSEVSVDWSVTTAEGFDRSSLANFSSAVSEYEELRYAAEGLGGWKKKGIAGGGLLSCRSEKAVKVIGPQPTWFEPETRRVGKANFGLDRVVGVARLGGANTAHDGSVALDIRNRGRSSMIEPAKPDQVLRRVGLLR</sequence>